<evidence type="ECO:0000256" key="4">
    <source>
        <dbReference type="ARBA" id="ARBA00022832"/>
    </source>
</evidence>
<keyword evidence="4" id="KW-0276">Fatty acid metabolism</keyword>
<keyword evidence="2" id="KW-0444">Lipid biosynthesis</keyword>
<dbReference type="InterPro" id="IPR002864">
    <property type="entry name" value="Acyl-ACP_thioesterase_NHD"/>
</dbReference>
<evidence type="ECO:0000259" key="9">
    <source>
        <dbReference type="Pfam" id="PF20791"/>
    </source>
</evidence>
<protein>
    <submittedName>
        <fullName evidence="10">Acyl-ACP thioesterase</fullName>
    </submittedName>
</protein>
<dbReference type="RefSeq" id="WP_106062533.1">
    <property type="nucleotide sequence ID" value="NZ_PVXO01000007.1"/>
</dbReference>
<comment type="caution">
    <text evidence="10">The sequence shown here is derived from an EMBL/GenBank/DDBJ whole genome shotgun (WGS) entry which is preliminary data.</text>
</comment>
<dbReference type="PANTHER" id="PTHR31727">
    <property type="entry name" value="OLEOYL-ACYL CARRIER PROTEIN THIOESTERASE 1, CHLOROPLASTIC"/>
    <property type="match status" value="1"/>
</dbReference>
<dbReference type="AlphaFoldDB" id="A0A2T0B8V3"/>
<keyword evidence="6" id="KW-0443">Lipid metabolism</keyword>
<dbReference type="EMBL" id="PVXO01000007">
    <property type="protein sequence ID" value="PRR80321.1"/>
    <property type="molecule type" value="Genomic_DNA"/>
</dbReference>
<dbReference type="Gene3D" id="3.10.129.10">
    <property type="entry name" value="Hotdog Thioesterase"/>
    <property type="match status" value="1"/>
</dbReference>
<dbReference type="CDD" id="cd00586">
    <property type="entry name" value="4HBT"/>
    <property type="match status" value="2"/>
</dbReference>
<evidence type="ECO:0000313" key="11">
    <source>
        <dbReference type="Proteomes" id="UP000239706"/>
    </source>
</evidence>
<evidence type="ECO:0000313" key="10">
    <source>
        <dbReference type="EMBL" id="PRR80321.1"/>
    </source>
</evidence>
<reference evidence="10 11" key="1">
    <citation type="submission" date="2018-03" db="EMBL/GenBank/DDBJ databases">
        <title>Genome sequence of Clostridium liquoris DSM 100320.</title>
        <authorList>
            <person name="Poehlein A."/>
            <person name="Daniel R."/>
        </authorList>
    </citation>
    <scope>NUCLEOTIDE SEQUENCE [LARGE SCALE GENOMIC DNA]</scope>
    <source>
        <strain evidence="10 11">DSM 100320</strain>
    </source>
</reference>
<dbReference type="PANTHER" id="PTHR31727:SF6">
    <property type="entry name" value="OLEOYL-ACYL CARRIER PROTEIN THIOESTERASE 1, CHLOROPLASTIC"/>
    <property type="match status" value="1"/>
</dbReference>
<name>A0A2T0B8V3_9CLOT</name>
<evidence type="ECO:0000256" key="6">
    <source>
        <dbReference type="ARBA" id="ARBA00023098"/>
    </source>
</evidence>
<dbReference type="GO" id="GO:0016297">
    <property type="term" value="F:fatty acyl-[ACP] hydrolase activity"/>
    <property type="evidence" value="ECO:0007669"/>
    <property type="project" value="InterPro"/>
</dbReference>
<keyword evidence="3" id="KW-0378">Hydrolase</keyword>
<dbReference type="Proteomes" id="UP000239706">
    <property type="component" value="Unassembled WGS sequence"/>
</dbReference>
<keyword evidence="7" id="KW-0275">Fatty acid biosynthesis</keyword>
<accession>A0A2T0B8V3</accession>
<dbReference type="InterPro" id="IPR049427">
    <property type="entry name" value="Acyl-ACP_TE_C"/>
</dbReference>
<keyword evidence="11" id="KW-1185">Reference proteome</keyword>
<proteinExistence type="inferred from homology"/>
<feature type="domain" description="Acyl-ACP thioesterase N-terminal hotdog" evidence="8">
    <location>
        <begin position="6"/>
        <end position="131"/>
    </location>
</feature>
<dbReference type="InterPro" id="IPR029069">
    <property type="entry name" value="HotDog_dom_sf"/>
</dbReference>
<feature type="domain" description="Acyl-ACP thioesterase-like C-terminal" evidence="9">
    <location>
        <begin position="151"/>
        <end position="247"/>
    </location>
</feature>
<dbReference type="Pfam" id="PF20791">
    <property type="entry name" value="Acyl-ACP_TE_C"/>
    <property type="match status" value="1"/>
</dbReference>
<dbReference type="OrthoDB" id="9801517at2"/>
<dbReference type="GO" id="GO:0000036">
    <property type="term" value="F:acyl carrier activity"/>
    <property type="evidence" value="ECO:0007669"/>
    <property type="project" value="TreeGrafter"/>
</dbReference>
<gene>
    <name evidence="10" type="ORF">CLLI_03470</name>
</gene>
<evidence type="ECO:0000256" key="5">
    <source>
        <dbReference type="ARBA" id="ARBA00022946"/>
    </source>
</evidence>
<evidence type="ECO:0000256" key="7">
    <source>
        <dbReference type="ARBA" id="ARBA00023160"/>
    </source>
</evidence>
<evidence type="ECO:0000256" key="1">
    <source>
        <dbReference type="ARBA" id="ARBA00006500"/>
    </source>
</evidence>
<evidence type="ECO:0000259" key="8">
    <source>
        <dbReference type="Pfam" id="PF01643"/>
    </source>
</evidence>
<dbReference type="Pfam" id="PF01643">
    <property type="entry name" value="Acyl-ACP_TE"/>
    <property type="match status" value="1"/>
</dbReference>
<dbReference type="SUPFAM" id="SSF54637">
    <property type="entry name" value="Thioesterase/thiol ester dehydrase-isomerase"/>
    <property type="match status" value="2"/>
</dbReference>
<evidence type="ECO:0000256" key="3">
    <source>
        <dbReference type="ARBA" id="ARBA00022801"/>
    </source>
</evidence>
<keyword evidence="5" id="KW-0809">Transit peptide</keyword>
<dbReference type="InterPro" id="IPR045023">
    <property type="entry name" value="FATA/B"/>
</dbReference>
<comment type="similarity">
    <text evidence="1">Belongs to the acyl-ACP thioesterase family.</text>
</comment>
<organism evidence="10 11">
    <name type="scientific">Clostridium liquoris</name>
    <dbReference type="NCBI Taxonomy" id="1289519"/>
    <lineage>
        <taxon>Bacteria</taxon>
        <taxon>Bacillati</taxon>
        <taxon>Bacillota</taxon>
        <taxon>Clostridia</taxon>
        <taxon>Eubacteriales</taxon>
        <taxon>Clostridiaceae</taxon>
        <taxon>Clostridium</taxon>
    </lineage>
</organism>
<evidence type="ECO:0000256" key="2">
    <source>
        <dbReference type="ARBA" id="ARBA00022516"/>
    </source>
</evidence>
<sequence length="247" mass="29232">MGNLITTKEYEVHYYEVDCKKRALITSIMNYFDDVAIKQSEEGNVGLDYMAKNKIAWVLYKWNINIYKYPLHGEKIKVRTNPKWFRRFYAYRIFDIMNESGEILVEAASIWFLIDVEKRKPKKIGEDMRQAFDISENDIDIPEIPKISHIINKNVEKTFDVRYSDIDTNGHVNNVKYVSWAIETVPLEIVKNYLLRNINITYEKETTYGETIKVSTEVIEEENRIICKHIIVDKEGKRLTTAQTIWE</sequence>